<dbReference type="EMBL" id="CP001650">
    <property type="protein sequence ID" value="ADF52493.1"/>
    <property type="molecule type" value="Genomic_DNA"/>
</dbReference>
<organism evidence="1 2">
    <name type="scientific">Zunongwangia profunda (strain DSM 18752 / CCTCC AB 206139 / SM-A87)</name>
    <name type="common">Wangia profunda</name>
    <dbReference type="NCBI Taxonomy" id="655815"/>
    <lineage>
        <taxon>Bacteria</taxon>
        <taxon>Pseudomonadati</taxon>
        <taxon>Bacteroidota</taxon>
        <taxon>Flavobacteriia</taxon>
        <taxon>Flavobacteriales</taxon>
        <taxon>Flavobacteriaceae</taxon>
        <taxon>Zunongwangia</taxon>
    </lineage>
</organism>
<name>D5BAY0_ZUNPS</name>
<gene>
    <name evidence="1" type="ordered locus">ZPR_2168</name>
</gene>
<dbReference type="KEGG" id="zpr:ZPR_2168"/>
<evidence type="ECO:0000313" key="1">
    <source>
        <dbReference type="EMBL" id="ADF52493.1"/>
    </source>
</evidence>
<dbReference type="Gene3D" id="2.180.10.10">
    <property type="entry name" value="RHS repeat-associated core"/>
    <property type="match status" value="1"/>
</dbReference>
<proteinExistence type="predicted"/>
<evidence type="ECO:0000313" key="2">
    <source>
        <dbReference type="Proteomes" id="UP000001654"/>
    </source>
</evidence>
<dbReference type="AlphaFoldDB" id="D5BAY0"/>
<dbReference type="STRING" id="655815.ZPR_2168"/>
<dbReference type="HOGENOM" id="CLU_1038090_0_0_10"/>
<keyword evidence="2" id="KW-1185">Reference proteome</keyword>
<sequence>MGAFELRLWDARIGRWLTTDPAGQYSSPYLGMGNNPVIRVDPDGGSDCPYPPCNGGAFYGGSLGEVSIIVTKSKPADMPRWIWDTDFGFYSTDFKGSLSDYNKEYGTNYIQGKQYNEYYYDNFYKPEYDELISGMHAATSEAAGYLLGFGGYFVPVGWVFKGGRWVYGGLKYIRYGGKTFTQYKAIYWATRTKPTLSAIEGPAGQVWKQYTELHHRFIPQRWNWAPNWLKNNSYNLQPLSSYEYALRDPYRARFAPQWAKELFNLKWK</sequence>
<reference evidence="1 2" key="1">
    <citation type="journal article" date="2010" name="BMC Genomics">
        <title>The complete genome of Zunongwangia profunda SM-A87 reveals its adaptation to the deep-sea environment and ecological role in sedimentary organic nitrogen degradation.</title>
        <authorList>
            <person name="Qin Q.L."/>
            <person name="Zhang X.Y."/>
            <person name="Wang X.M."/>
            <person name="Liu G.M."/>
            <person name="Chen X.L."/>
            <person name="Xie B.B."/>
            <person name="Dang H.Y."/>
            <person name="Zhou B.C."/>
            <person name="Yu J."/>
            <person name="Zhang Y.Z."/>
        </authorList>
    </citation>
    <scope>NUCLEOTIDE SEQUENCE [LARGE SCALE GENOMIC DNA]</scope>
    <source>
        <strain evidence="2">DSM 18752 / CCTCC AB 206139 / SM-A87</strain>
    </source>
</reference>
<dbReference type="eggNOG" id="COG3209">
    <property type="taxonomic scope" value="Bacteria"/>
</dbReference>
<dbReference type="Proteomes" id="UP000001654">
    <property type="component" value="Chromosome"/>
</dbReference>
<protein>
    <submittedName>
        <fullName evidence="1">Cell wall-associated protein</fullName>
    </submittedName>
</protein>
<accession>D5BAY0</accession>